<accession>A0A7J8HZZ9</accession>
<sequence length="127" mass="14106">MDMFWVGCARTWWWLGLDGPHGRLDVPIPRPHPNLLQIAVYDPLMGETQKCRQPVMEVGSHKEVARLSLPVSRTVSAWPAATRSRAAHIPVSSHILDSQQVSPDSLFVFGLHTSCPKHGTLPLPTAR</sequence>
<evidence type="ECO:0000313" key="2">
    <source>
        <dbReference type="Proteomes" id="UP000550707"/>
    </source>
</evidence>
<proteinExistence type="predicted"/>
<keyword evidence="2" id="KW-1185">Reference proteome</keyword>
<gene>
    <name evidence="1" type="ORF">HJG59_010827</name>
</gene>
<evidence type="ECO:0000313" key="1">
    <source>
        <dbReference type="EMBL" id="KAF6477934.1"/>
    </source>
</evidence>
<organism evidence="1 2">
    <name type="scientific">Molossus molossus</name>
    <name type="common">Pallas' mastiff bat</name>
    <name type="synonym">Vespertilio molossus</name>
    <dbReference type="NCBI Taxonomy" id="27622"/>
    <lineage>
        <taxon>Eukaryota</taxon>
        <taxon>Metazoa</taxon>
        <taxon>Chordata</taxon>
        <taxon>Craniata</taxon>
        <taxon>Vertebrata</taxon>
        <taxon>Euteleostomi</taxon>
        <taxon>Mammalia</taxon>
        <taxon>Eutheria</taxon>
        <taxon>Laurasiatheria</taxon>
        <taxon>Chiroptera</taxon>
        <taxon>Yangochiroptera</taxon>
        <taxon>Molossidae</taxon>
        <taxon>Molossus</taxon>
    </lineage>
</organism>
<protein>
    <submittedName>
        <fullName evidence="1">Uncharacterized protein</fullName>
    </submittedName>
</protein>
<dbReference type="Proteomes" id="UP000550707">
    <property type="component" value="Unassembled WGS sequence"/>
</dbReference>
<name>A0A7J8HZZ9_MOLMO</name>
<comment type="caution">
    <text evidence="1">The sequence shown here is derived from an EMBL/GenBank/DDBJ whole genome shotgun (WGS) entry which is preliminary data.</text>
</comment>
<dbReference type="AlphaFoldDB" id="A0A7J8HZZ9"/>
<reference evidence="1 2" key="1">
    <citation type="journal article" date="2020" name="Nature">
        <title>Six reference-quality genomes reveal evolution of bat adaptations.</title>
        <authorList>
            <person name="Jebb D."/>
            <person name="Huang Z."/>
            <person name="Pippel M."/>
            <person name="Hughes G.M."/>
            <person name="Lavrichenko K."/>
            <person name="Devanna P."/>
            <person name="Winkler S."/>
            <person name="Jermiin L.S."/>
            <person name="Skirmuntt E.C."/>
            <person name="Katzourakis A."/>
            <person name="Burkitt-Gray L."/>
            <person name="Ray D.A."/>
            <person name="Sullivan K.A.M."/>
            <person name="Roscito J.G."/>
            <person name="Kirilenko B.M."/>
            <person name="Davalos L.M."/>
            <person name="Corthals A.P."/>
            <person name="Power M.L."/>
            <person name="Jones G."/>
            <person name="Ransome R.D."/>
            <person name="Dechmann D.K.N."/>
            <person name="Locatelli A.G."/>
            <person name="Puechmaille S.J."/>
            <person name="Fedrigo O."/>
            <person name="Jarvis E.D."/>
            <person name="Hiller M."/>
            <person name="Vernes S.C."/>
            <person name="Myers E.W."/>
            <person name="Teeling E.C."/>
        </authorList>
    </citation>
    <scope>NUCLEOTIDE SEQUENCE [LARGE SCALE GENOMIC DNA]</scope>
    <source>
        <strain evidence="1">MMolMol1</strain>
        <tissue evidence="1">Muscle</tissue>
    </source>
</reference>
<dbReference type="InParanoid" id="A0A7J8HZZ9"/>
<dbReference type="EMBL" id="JACASF010000005">
    <property type="protein sequence ID" value="KAF6477934.1"/>
    <property type="molecule type" value="Genomic_DNA"/>
</dbReference>